<dbReference type="EMBL" id="JACSQA010000002">
    <property type="protein sequence ID" value="MBD8025573.1"/>
    <property type="molecule type" value="Genomic_DNA"/>
</dbReference>
<gene>
    <name evidence="6" type="primary">ybaK</name>
    <name evidence="6" type="ORF">H9636_02765</name>
</gene>
<evidence type="ECO:0000256" key="3">
    <source>
        <dbReference type="ARBA" id="ARBA00023239"/>
    </source>
</evidence>
<dbReference type="InterPro" id="IPR036754">
    <property type="entry name" value="YbaK/aa-tRNA-synt-asso_dom_sf"/>
</dbReference>
<comment type="caution">
    <text evidence="6">The sequence shown here is derived from an EMBL/GenBank/DDBJ whole genome shotgun (WGS) entry which is preliminary data.</text>
</comment>
<dbReference type="Proteomes" id="UP000640930">
    <property type="component" value="Unassembled WGS sequence"/>
</dbReference>
<accession>A0ABR8X8R2</accession>
<dbReference type="PIRSF" id="PIRSF006181">
    <property type="entry name" value="EbsC_YbaK"/>
    <property type="match status" value="1"/>
</dbReference>
<evidence type="ECO:0000259" key="5">
    <source>
        <dbReference type="Pfam" id="PF04073"/>
    </source>
</evidence>
<proteinExistence type="inferred from homology"/>
<dbReference type="PANTHER" id="PTHR30411">
    <property type="entry name" value="CYTOPLASMIC PROTEIN"/>
    <property type="match status" value="1"/>
</dbReference>
<feature type="domain" description="YbaK/aminoacyl-tRNA synthetase-associated" evidence="5">
    <location>
        <begin position="39"/>
        <end position="149"/>
    </location>
</feature>
<dbReference type="SUPFAM" id="SSF55826">
    <property type="entry name" value="YbaK/ProRS associated domain"/>
    <property type="match status" value="1"/>
</dbReference>
<name>A0ABR8X8R2_9BACL</name>
<keyword evidence="2 4" id="KW-0648">Protein biosynthesis</keyword>
<organism evidence="6 7">
    <name type="scientific">Ureibacillus galli</name>
    <dbReference type="NCBI Taxonomy" id="2762222"/>
    <lineage>
        <taxon>Bacteria</taxon>
        <taxon>Bacillati</taxon>
        <taxon>Bacillota</taxon>
        <taxon>Bacilli</taxon>
        <taxon>Bacillales</taxon>
        <taxon>Caryophanaceae</taxon>
        <taxon>Ureibacillus</taxon>
    </lineage>
</organism>
<keyword evidence="3 4" id="KW-0456">Lyase</keyword>
<evidence type="ECO:0000256" key="1">
    <source>
        <dbReference type="ARBA" id="ARBA00009798"/>
    </source>
</evidence>
<sequence>MAKGKLVKTNAVRLLDQQKISYNLIEYDVEDLHVDGVSVAKKVGLPVSHVFKTLVTTAGSGKFFVFVIPVSEELNLKGCAKVAGVKKLEMLLVKDLLTTTGYVRGGCSPIGMKKLFPTFIDESVNHLEYIVVSAGKIGMQIKLHPQHLISVTNARVAKLTVS</sequence>
<evidence type="ECO:0000256" key="2">
    <source>
        <dbReference type="ARBA" id="ARBA00022917"/>
    </source>
</evidence>
<dbReference type="PANTHER" id="PTHR30411:SF0">
    <property type="entry name" value="CYS-TRNA(PRO)_CYS-TRNA(CYS) DEACYLASE YBAK"/>
    <property type="match status" value="1"/>
</dbReference>
<dbReference type="RefSeq" id="WP_191706123.1">
    <property type="nucleotide sequence ID" value="NZ_JACSQA010000002.1"/>
</dbReference>
<dbReference type="EC" id="4.2.-.-" evidence="4"/>
<dbReference type="InterPro" id="IPR007214">
    <property type="entry name" value="YbaK/aa-tRNA-synth-assoc-dom"/>
</dbReference>
<dbReference type="CDD" id="cd00002">
    <property type="entry name" value="YbaK_deacylase"/>
    <property type="match status" value="1"/>
</dbReference>
<dbReference type="Gene3D" id="3.90.960.10">
    <property type="entry name" value="YbaK/aminoacyl-tRNA synthetase-associated domain"/>
    <property type="match status" value="1"/>
</dbReference>
<protein>
    <recommendedName>
        <fullName evidence="4">Cys-tRNA(Pro)/Cys-tRNA(Cys) deacylase</fullName>
        <ecNumber evidence="4">4.2.-.-</ecNumber>
    </recommendedName>
</protein>
<evidence type="ECO:0000313" key="6">
    <source>
        <dbReference type="EMBL" id="MBD8025573.1"/>
    </source>
</evidence>
<evidence type="ECO:0000313" key="7">
    <source>
        <dbReference type="Proteomes" id="UP000640930"/>
    </source>
</evidence>
<dbReference type="Pfam" id="PF04073">
    <property type="entry name" value="tRNA_edit"/>
    <property type="match status" value="1"/>
</dbReference>
<dbReference type="NCBIfam" id="TIGR00011">
    <property type="entry name" value="YbaK_EbsC"/>
    <property type="match status" value="1"/>
</dbReference>
<comment type="similarity">
    <text evidence="1 4">Belongs to the prolyl-tRNA editing family. YbaK/EbsC subfamily.</text>
</comment>
<reference evidence="6 7" key="1">
    <citation type="submission" date="2020-08" db="EMBL/GenBank/DDBJ databases">
        <title>A Genomic Blueprint of the Chicken Gut Microbiome.</title>
        <authorList>
            <person name="Gilroy R."/>
            <person name="Ravi A."/>
            <person name="Getino M."/>
            <person name="Pursley I."/>
            <person name="Horton D.L."/>
            <person name="Alikhan N.-F."/>
            <person name="Baker D."/>
            <person name="Gharbi K."/>
            <person name="Hall N."/>
            <person name="Watson M."/>
            <person name="Adriaenssens E.M."/>
            <person name="Foster-Nyarko E."/>
            <person name="Jarju S."/>
            <person name="Secka A."/>
            <person name="Antonio M."/>
            <person name="Oren A."/>
            <person name="Chaudhuri R."/>
            <person name="La Ragione R.M."/>
            <person name="Hildebrand F."/>
            <person name="Pallen M.J."/>
        </authorList>
    </citation>
    <scope>NUCLEOTIDE SEQUENCE [LARGE SCALE GENOMIC DNA]</scope>
    <source>
        <strain evidence="6 7">Re31</strain>
    </source>
</reference>
<keyword evidence="7" id="KW-1185">Reference proteome</keyword>
<dbReference type="InterPro" id="IPR004369">
    <property type="entry name" value="Prolyl-tRNA_editing_YbaK/EbsC"/>
</dbReference>
<evidence type="ECO:0000256" key="4">
    <source>
        <dbReference type="PIRNR" id="PIRNR006181"/>
    </source>
</evidence>